<evidence type="ECO:0000313" key="1">
    <source>
        <dbReference type="EnsemblMetazoa" id="Aqu2.1.24770_001"/>
    </source>
</evidence>
<reference evidence="1" key="1">
    <citation type="submission" date="2017-05" db="UniProtKB">
        <authorList>
            <consortium name="EnsemblMetazoa"/>
        </authorList>
    </citation>
    <scope>IDENTIFICATION</scope>
</reference>
<protein>
    <submittedName>
        <fullName evidence="1">Uncharacterized protein</fullName>
    </submittedName>
</protein>
<dbReference type="AlphaFoldDB" id="A0A1X7UAI5"/>
<name>A0A1X7UAI5_AMPQE</name>
<organism evidence="1">
    <name type="scientific">Amphimedon queenslandica</name>
    <name type="common">Sponge</name>
    <dbReference type="NCBI Taxonomy" id="400682"/>
    <lineage>
        <taxon>Eukaryota</taxon>
        <taxon>Metazoa</taxon>
        <taxon>Porifera</taxon>
        <taxon>Demospongiae</taxon>
        <taxon>Heteroscleromorpha</taxon>
        <taxon>Haplosclerida</taxon>
        <taxon>Niphatidae</taxon>
        <taxon>Amphimedon</taxon>
    </lineage>
</organism>
<dbReference type="EnsemblMetazoa" id="Aqu2.1.24770_001">
    <property type="protein sequence ID" value="Aqu2.1.24770_001"/>
    <property type="gene ID" value="Aqu2.1.24770"/>
</dbReference>
<sequence>MNEDQEEESAVPTKTVLSISWASLDGRKPEELTIPQLKLWVNSYMRNGWAGHIVDPEEDIKASTSSSAE</sequence>
<proteinExistence type="predicted"/>
<dbReference type="InParanoid" id="A0A1X7UAI5"/>
<accession>A0A1X7UAI5</accession>